<proteinExistence type="predicted"/>
<evidence type="ECO:0000313" key="4">
    <source>
        <dbReference type="Proteomes" id="UP000093523"/>
    </source>
</evidence>
<dbReference type="EMBL" id="MAJU01000042">
    <property type="protein sequence ID" value="OCH15976.1"/>
    <property type="molecule type" value="Genomic_DNA"/>
</dbReference>
<dbReference type="OrthoDB" id="6198809at2"/>
<gene>
    <name evidence="3" type="ORF">A6E04_20685</name>
</gene>
<name>A0A1B9NT73_ALILO</name>
<evidence type="ECO:0000259" key="2">
    <source>
        <dbReference type="Pfam" id="PF18862"/>
    </source>
</evidence>
<organism evidence="3 4">
    <name type="scientific">Aliivibrio logei</name>
    <name type="common">Vibrio logei</name>
    <dbReference type="NCBI Taxonomy" id="688"/>
    <lineage>
        <taxon>Bacteria</taxon>
        <taxon>Pseudomonadati</taxon>
        <taxon>Pseudomonadota</taxon>
        <taxon>Gammaproteobacteria</taxon>
        <taxon>Vibrionales</taxon>
        <taxon>Vibrionaceae</taxon>
        <taxon>Aliivibrio</taxon>
    </lineage>
</organism>
<reference evidence="3 4" key="1">
    <citation type="submission" date="2016-06" db="EMBL/GenBank/DDBJ databases">
        <authorList>
            <person name="Kjaerup R.B."/>
            <person name="Dalgaard T.S."/>
            <person name="Juul-Madsen H.R."/>
        </authorList>
    </citation>
    <scope>NUCLEOTIDE SEQUENCE [LARGE SCALE GENOMIC DNA]</scope>
    <source>
        <strain evidence="3 4">1S159</strain>
    </source>
</reference>
<dbReference type="InterPro" id="IPR041229">
    <property type="entry name" value="HEPN_Apea"/>
</dbReference>
<feature type="domain" description="ApeA N-terminal" evidence="2">
    <location>
        <begin position="12"/>
        <end position="273"/>
    </location>
</feature>
<dbReference type="AlphaFoldDB" id="A0A1B9NT73"/>
<dbReference type="InterPro" id="IPR041223">
    <property type="entry name" value="ApeA_NTD"/>
</dbReference>
<protein>
    <submittedName>
        <fullName evidence="3">Uncharacterized protein</fullName>
    </submittedName>
</protein>
<sequence length="439" mass="51630">MEFKFSLYKKHEFLGLWEDPETPGKKVVGLLKYDPIEGISLELEDSFKRQSNKFIRGIASGTEITIVNCFASTWNGSEFNFGLKYAPSHINASVVLIGASVRNFPDFSVEQFYFKTDDIKQWSQISGFEGALPYPGEKIKEINFNYRLLEPTLFFESDREKIYLGTNLEVARNFPHSEDPNFKETHYFRIDGLSDFEECNKHITTISRFLSFSTRNDINIEYISARANGNSVSILEKRQSIILGFKAKNMELARMFFCLPRHKDKISQLYSSWINFTDSCTDFIDLYFYNPSNLLSDVFLRSAQSLEEIHRYNNKGSDKFGFKRRIESLFAEFDYVMNYTGEKEKFSQLIQDHRDYFSHWFEKKRHLILDDIKLECLARDANLLFELSILKNLDLNQNEIVHAVMHCQDYSLYLHWKGPEYLGHFPREIQWKNDDKEGE</sequence>
<feature type="domain" description="Apea-like HEPN" evidence="1">
    <location>
        <begin position="317"/>
        <end position="398"/>
    </location>
</feature>
<dbReference type="Pfam" id="PF18739">
    <property type="entry name" value="HEPN_Apea"/>
    <property type="match status" value="1"/>
</dbReference>
<evidence type="ECO:0000313" key="3">
    <source>
        <dbReference type="EMBL" id="OCH15976.1"/>
    </source>
</evidence>
<comment type="caution">
    <text evidence="3">The sequence shown here is derived from an EMBL/GenBank/DDBJ whole genome shotgun (WGS) entry which is preliminary data.</text>
</comment>
<dbReference type="Pfam" id="PF18862">
    <property type="entry name" value="ApeA_NTD1"/>
    <property type="match status" value="1"/>
</dbReference>
<accession>A0A1B9NT73</accession>
<dbReference type="Proteomes" id="UP000093523">
    <property type="component" value="Unassembled WGS sequence"/>
</dbReference>
<dbReference type="RefSeq" id="WP_065612279.1">
    <property type="nucleotide sequence ID" value="NZ_CAWMPN010000042.1"/>
</dbReference>
<evidence type="ECO:0000259" key="1">
    <source>
        <dbReference type="Pfam" id="PF18739"/>
    </source>
</evidence>